<dbReference type="EMBL" id="BAAAUX010000029">
    <property type="protein sequence ID" value="GAA2815982.1"/>
    <property type="molecule type" value="Genomic_DNA"/>
</dbReference>
<evidence type="ECO:0000313" key="2">
    <source>
        <dbReference type="EMBL" id="GAA2815982.1"/>
    </source>
</evidence>
<protein>
    <submittedName>
        <fullName evidence="2">Uncharacterized protein</fullName>
    </submittedName>
</protein>
<proteinExistence type="predicted"/>
<name>A0ABN3VL54_9PSEU</name>
<comment type="caution">
    <text evidence="2">The sequence shown here is derived from an EMBL/GenBank/DDBJ whole genome shotgun (WGS) entry which is preliminary data.</text>
</comment>
<evidence type="ECO:0000256" key="1">
    <source>
        <dbReference type="SAM" id="MobiDB-lite"/>
    </source>
</evidence>
<accession>A0ABN3VL54</accession>
<keyword evidence="3" id="KW-1185">Reference proteome</keyword>
<feature type="compositionally biased region" description="Polar residues" evidence="1">
    <location>
        <begin position="1"/>
        <end position="26"/>
    </location>
</feature>
<sequence>MRPSSSMSTTASRIIEQFGSQGSTSGAWRRKAIGMPRILPDPSHAERTRGQPHGGSCRDHEREDQDEGDEVGGTVENSWWHNSRIGFGGRVHLG</sequence>
<organism evidence="2 3">
    <name type="scientific">Saccharopolyspora taberi</name>
    <dbReference type="NCBI Taxonomy" id="60895"/>
    <lineage>
        <taxon>Bacteria</taxon>
        <taxon>Bacillati</taxon>
        <taxon>Actinomycetota</taxon>
        <taxon>Actinomycetes</taxon>
        <taxon>Pseudonocardiales</taxon>
        <taxon>Pseudonocardiaceae</taxon>
        <taxon>Saccharopolyspora</taxon>
    </lineage>
</organism>
<evidence type="ECO:0000313" key="3">
    <source>
        <dbReference type="Proteomes" id="UP001500979"/>
    </source>
</evidence>
<dbReference type="Proteomes" id="UP001500979">
    <property type="component" value="Unassembled WGS sequence"/>
</dbReference>
<gene>
    <name evidence="2" type="ORF">GCM10010470_59320</name>
</gene>
<reference evidence="2 3" key="1">
    <citation type="journal article" date="2019" name="Int. J. Syst. Evol. Microbiol.">
        <title>The Global Catalogue of Microorganisms (GCM) 10K type strain sequencing project: providing services to taxonomists for standard genome sequencing and annotation.</title>
        <authorList>
            <consortium name="The Broad Institute Genomics Platform"/>
            <consortium name="The Broad Institute Genome Sequencing Center for Infectious Disease"/>
            <person name="Wu L."/>
            <person name="Ma J."/>
        </authorList>
    </citation>
    <scope>NUCLEOTIDE SEQUENCE [LARGE SCALE GENOMIC DNA]</scope>
    <source>
        <strain evidence="2 3">JCM 9383</strain>
    </source>
</reference>
<feature type="region of interest" description="Disordered" evidence="1">
    <location>
        <begin position="1"/>
        <end position="94"/>
    </location>
</feature>